<dbReference type="Proteomes" id="UP000254554">
    <property type="component" value="Unassembled WGS sequence"/>
</dbReference>
<name>A0A377G815_9GAMM</name>
<gene>
    <name evidence="2" type="ORF">NCTC11370_00700</name>
</gene>
<evidence type="ECO:0000313" key="3">
    <source>
        <dbReference type="Proteomes" id="UP000254554"/>
    </source>
</evidence>
<dbReference type="AlphaFoldDB" id="A0A377G815"/>
<organism evidence="2 3">
    <name type="scientific">Fluoribacter dumoffii</name>
    <dbReference type="NCBI Taxonomy" id="463"/>
    <lineage>
        <taxon>Bacteria</taxon>
        <taxon>Pseudomonadati</taxon>
        <taxon>Pseudomonadota</taxon>
        <taxon>Gammaproteobacteria</taxon>
        <taxon>Legionellales</taxon>
        <taxon>Legionellaceae</taxon>
        <taxon>Fluoribacter</taxon>
    </lineage>
</organism>
<evidence type="ECO:0000313" key="2">
    <source>
        <dbReference type="EMBL" id="STO20641.1"/>
    </source>
</evidence>
<proteinExistence type="predicted"/>
<evidence type="ECO:0000256" key="1">
    <source>
        <dbReference type="SAM" id="MobiDB-lite"/>
    </source>
</evidence>
<dbReference type="RefSeq" id="WP_010652940.1">
    <property type="nucleotide sequence ID" value="NZ_JAPHOO010000001.1"/>
</dbReference>
<keyword evidence="3" id="KW-1185">Reference proteome</keyword>
<dbReference type="GeneID" id="93292676"/>
<accession>A0A377G815</accession>
<protein>
    <submittedName>
        <fullName evidence="2">Protein required for attachment to host cells</fullName>
    </submittedName>
</protein>
<sequence>MKFDHQTTWIIAADTTTCRIYQATTKPYELTLLKELQHPESKLKDIELTSDRSGRYQTGTSAQGMYSQESDPKEIEIDAFARQIAEELNHSRNKNEYEKLIVVAPPHMNGLLFHHLNKHVNQLVVHNLKNDVIHLKEHELSEFLRKNLEK</sequence>
<dbReference type="Pfam" id="PF10116">
    <property type="entry name" value="Host_attach"/>
    <property type="match status" value="1"/>
</dbReference>
<feature type="compositionally biased region" description="Polar residues" evidence="1">
    <location>
        <begin position="55"/>
        <end position="69"/>
    </location>
</feature>
<dbReference type="OrthoDB" id="5647945at2"/>
<dbReference type="EMBL" id="UGGT01000001">
    <property type="protein sequence ID" value="STO20641.1"/>
    <property type="molecule type" value="Genomic_DNA"/>
</dbReference>
<feature type="region of interest" description="Disordered" evidence="1">
    <location>
        <begin position="46"/>
        <end position="70"/>
    </location>
</feature>
<reference evidence="2 3" key="1">
    <citation type="submission" date="2018-06" db="EMBL/GenBank/DDBJ databases">
        <authorList>
            <consortium name="Pathogen Informatics"/>
            <person name="Doyle S."/>
        </authorList>
    </citation>
    <scope>NUCLEOTIDE SEQUENCE [LARGE SCALE GENOMIC DNA]</scope>
    <source>
        <strain evidence="2 3">NCTC11370</strain>
    </source>
</reference>
<dbReference type="InterPro" id="IPR019291">
    <property type="entry name" value="Host_attachment_protein"/>
</dbReference>